<evidence type="ECO:0000313" key="2">
    <source>
        <dbReference type="EMBL" id="KHN83251.1"/>
    </source>
</evidence>
<organism evidence="2 3">
    <name type="scientific">Toxocara canis</name>
    <name type="common">Canine roundworm</name>
    <dbReference type="NCBI Taxonomy" id="6265"/>
    <lineage>
        <taxon>Eukaryota</taxon>
        <taxon>Metazoa</taxon>
        <taxon>Ecdysozoa</taxon>
        <taxon>Nematoda</taxon>
        <taxon>Chromadorea</taxon>
        <taxon>Rhabditida</taxon>
        <taxon>Spirurina</taxon>
        <taxon>Ascaridomorpha</taxon>
        <taxon>Ascaridoidea</taxon>
        <taxon>Toxocaridae</taxon>
        <taxon>Toxocara</taxon>
    </lineage>
</organism>
<protein>
    <submittedName>
        <fullName evidence="2">Uncharacterized protein</fullName>
    </submittedName>
</protein>
<keyword evidence="1" id="KW-0812">Transmembrane</keyword>
<evidence type="ECO:0000313" key="3">
    <source>
        <dbReference type="Proteomes" id="UP000031036"/>
    </source>
</evidence>
<gene>
    <name evidence="2" type="ORF">Tcan_00193</name>
</gene>
<feature type="non-terminal residue" evidence="2">
    <location>
        <position position="1"/>
    </location>
</feature>
<dbReference type="EMBL" id="JPKZ01001207">
    <property type="protein sequence ID" value="KHN83251.1"/>
    <property type="molecule type" value="Genomic_DNA"/>
</dbReference>
<accession>A0A0B2VIE4</accession>
<dbReference type="AlphaFoldDB" id="A0A0B2VIE4"/>
<keyword evidence="1" id="KW-0472">Membrane</keyword>
<reference evidence="2 3" key="1">
    <citation type="submission" date="2014-11" db="EMBL/GenBank/DDBJ databases">
        <title>Genetic blueprint of the zoonotic pathogen Toxocara canis.</title>
        <authorList>
            <person name="Zhu X.-Q."/>
            <person name="Korhonen P.K."/>
            <person name="Cai H."/>
            <person name="Young N.D."/>
            <person name="Nejsum P."/>
            <person name="von Samson-Himmelstjerna G."/>
            <person name="Boag P.R."/>
            <person name="Tan P."/>
            <person name="Li Q."/>
            <person name="Min J."/>
            <person name="Yang Y."/>
            <person name="Wang X."/>
            <person name="Fang X."/>
            <person name="Hall R.S."/>
            <person name="Hofmann A."/>
            <person name="Sternberg P.W."/>
            <person name="Jex A.R."/>
            <person name="Gasser R.B."/>
        </authorList>
    </citation>
    <scope>NUCLEOTIDE SEQUENCE [LARGE SCALE GENOMIC DNA]</scope>
    <source>
        <strain evidence="2">PN_DK_2014</strain>
    </source>
</reference>
<sequence length="140" mass="16076">SFSGPLSRTSRTKFAVSCFRCSTFHIHLTSGSTTSHSSSFSFLMCSIANALVAFICCIVFVSAGTLPLVQQQTAPDEARFLHSHLLRPKKWYDWNDEDLRLNKKWYDWQMLPFNENVDLVKKGHSGPINEPYILQKTIWF</sequence>
<dbReference type="OrthoDB" id="5865042at2759"/>
<name>A0A0B2VIE4_TOXCA</name>
<feature type="transmembrane region" description="Helical" evidence="1">
    <location>
        <begin position="40"/>
        <end position="61"/>
    </location>
</feature>
<keyword evidence="1" id="KW-1133">Transmembrane helix</keyword>
<proteinExistence type="predicted"/>
<evidence type="ECO:0000256" key="1">
    <source>
        <dbReference type="SAM" id="Phobius"/>
    </source>
</evidence>
<keyword evidence="3" id="KW-1185">Reference proteome</keyword>
<dbReference type="Proteomes" id="UP000031036">
    <property type="component" value="Unassembled WGS sequence"/>
</dbReference>
<comment type="caution">
    <text evidence="2">The sequence shown here is derived from an EMBL/GenBank/DDBJ whole genome shotgun (WGS) entry which is preliminary data.</text>
</comment>